<dbReference type="Pfam" id="PF00732">
    <property type="entry name" value="GMC_oxred_N"/>
    <property type="match status" value="2"/>
</dbReference>
<dbReference type="InterPro" id="IPR012132">
    <property type="entry name" value="GMC_OxRdtase"/>
</dbReference>
<dbReference type="Proteomes" id="UP001050691">
    <property type="component" value="Unassembled WGS sequence"/>
</dbReference>
<evidence type="ECO:0000256" key="3">
    <source>
        <dbReference type="ARBA" id="ARBA00022630"/>
    </source>
</evidence>
<comment type="caution">
    <text evidence="11">The sequence shown here is derived from an EMBL/GenBank/DDBJ whole genome shotgun (WGS) entry which is preliminary data.</text>
</comment>
<evidence type="ECO:0000256" key="6">
    <source>
        <dbReference type="ARBA" id="ARBA00023002"/>
    </source>
</evidence>
<dbReference type="Pfam" id="PF05199">
    <property type="entry name" value="GMC_oxred_C"/>
    <property type="match status" value="1"/>
</dbReference>
<keyword evidence="4" id="KW-0732">Signal</keyword>
<keyword evidence="5 7" id="KW-0274">FAD</keyword>
<proteinExistence type="inferred from homology"/>
<dbReference type="Gene3D" id="3.30.560.10">
    <property type="entry name" value="Glucose Oxidase, domain 3"/>
    <property type="match status" value="2"/>
</dbReference>
<evidence type="ECO:0000313" key="11">
    <source>
        <dbReference type="EMBL" id="GJJ11662.1"/>
    </source>
</evidence>
<comment type="similarity">
    <text evidence="2 8">Belongs to the GMC oxidoreductase family.</text>
</comment>
<evidence type="ECO:0000256" key="2">
    <source>
        <dbReference type="ARBA" id="ARBA00010790"/>
    </source>
</evidence>
<dbReference type="GO" id="GO:0016614">
    <property type="term" value="F:oxidoreductase activity, acting on CH-OH group of donors"/>
    <property type="evidence" value="ECO:0007669"/>
    <property type="project" value="InterPro"/>
</dbReference>
<evidence type="ECO:0000313" key="12">
    <source>
        <dbReference type="Proteomes" id="UP001050691"/>
    </source>
</evidence>
<reference evidence="11" key="1">
    <citation type="submission" date="2021-10" db="EMBL/GenBank/DDBJ databases">
        <title>De novo Genome Assembly of Clathrus columnatus (Basidiomycota, Fungi) Using Illumina and Nanopore Sequence Data.</title>
        <authorList>
            <person name="Ogiso-Tanaka E."/>
            <person name="Itagaki H."/>
            <person name="Hosoya T."/>
            <person name="Hosaka K."/>
        </authorList>
    </citation>
    <scope>NUCLEOTIDE SEQUENCE</scope>
    <source>
        <strain evidence="11">MO-923</strain>
    </source>
</reference>
<sequence>MASTKEQSADATSTLLNVLNRSGGVRGRFIFAVAISTAGSLLASRLSEDDNTTVLVLEAGQLHDKDPLIDKPNKYLGQLFQPSYDWGFKTVSLINLSGSETGKGLGGSSNINFMQWTRPTKVDIDAWQRLGNPGWTWDNLLSYFKKSENKKEHDRLTRVLVYLPSIILYFGGNNFGTVTPIYSIDPKTRTRASSYTSFLRPHLSRPNLTILTGATVTRLITRENAHPKDESLTAEAVEFICEGQTHRIDISREVILCAGTLKSPQILELSGIGNPEILSKAGIEVKLPLIGVGENLQDHTFIYGVCFEIKDDVAQKIPYEIKQPDHLAYFHSSSLAWVPFQTFTNKTGEETISQLLPQLTPESKKSSAQKTNITTDDTLKCSIKEQYIVLSDILSNPNLPDCEFLTSCRFGGFPNGPKPGKSYLTFSVGGMYPWSRGSVHTKSKDPLEHLEIDPNYLEKDIDLELLLQGVKFLRNFQNNPIFKDIINEEINPGPTVNTDEDLRDATGTLSMLPREKGGVVDPALKVWGTNNVRVVDLSIVPLTVSVHTQSTAYVIAEVAADIIRGKISRWY</sequence>
<dbReference type="SUPFAM" id="SSF51905">
    <property type="entry name" value="FAD/NAD(P)-binding domain"/>
    <property type="match status" value="1"/>
</dbReference>
<dbReference type="PANTHER" id="PTHR11552">
    <property type="entry name" value="GLUCOSE-METHANOL-CHOLINE GMC OXIDOREDUCTASE"/>
    <property type="match status" value="1"/>
</dbReference>
<dbReference type="Gene3D" id="3.50.50.60">
    <property type="entry name" value="FAD/NAD(P)-binding domain"/>
    <property type="match status" value="2"/>
</dbReference>
<keyword evidence="3 8" id="KW-0285">Flavoprotein</keyword>
<keyword evidence="12" id="KW-1185">Reference proteome</keyword>
<dbReference type="GO" id="GO:0050660">
    <property type="term" value="F:flavin adenine dinucleotide binding"/>
    <property type="evidence" value="ECO:0007669"/>
    <property type="project" value="InterPro"/>
</dbReference>
<name>A0AAV5AD88_9AGAM</name>
<dbReference type="EMBL" id="BPWL01000006">
    <property type="protein sequence ID" value="GJJ11662.1"/>
    <property type="molecule type" value="Genomic_DNA"/>
</dbReference>
<comment type="cofactor">
    <cofactor evidence="1 7">
        <name>FAD</name>
        <dbReference type="ChEBI" id="CHEBI:57692"/>
    </cofactor>
</comment>
<dbReference type="PANTHER" id="PTHR11552:SF201">
    <property type="entry name" value="GLUCOSE-METHANOL-CHOLINE OXIDOREDUCTASE N-TERMINAL DOMAIN-CONTAINING PROTEIN"/>
    <property type="match status" value="1"/>
</dbReference>
<evidence type="ECO:0000259" key="10">
    <source>
        <dbReference type="PROSITE" id="PS00624"/>
    </source>
</evidence>
<dbReference type="PROSITE" id="PS00624">
    <property type="entry name" value="GMC_OXRED_2"/>
    <property type="match status" value="1"/>
</dbReference>
<evidence type="ECO:0000256" key="4">
    <source>
        <dbReference type="ARBA" id="ARBA00022729"/>
    </source>
</evidence>
<protein>
    <recommendedName>
        <fullName evidence="9 10">Glucose-methanol-choline oxidoreductase N-terminal domain-containing protein</fullName>
    </recommendedName>
</protein>
<gene>
    <name evidence="11" type="ORF">Clacol_005898</name>
</gene>
<evidence type="ECO:0000259" key="9">
    <source>
        <dbReference type="PROSITE" id="PS00623"/>
    </source>
</evidence>
<feature type="domain" description="Glucose-methanol-choline oxidoreductase N-terminal" evidence="10">
    <location>
        <begin position="259"/>
        <end position="273"/>
    </location>
</feature>
<dbReference type="InterPro" id="IPR000172">
    <property type="entry name" value="GMC_OxRdtase_N"/>
</dbReference>
<dbReference type="AlphaFoldDB" id="A0AAV5AD88"/>
<evidence type="ECO:0000256" key="8">
    <source>
        <dbReference type="RuleBase" id="RU003968"/>
    </source>
</evidence>
<dbReference type="SUPFAM" id="SSF54373">
    <property type="entry name" value="FAD-linked reductases, C-terminal domain"/>
    <property type="match status" value="1"/>
</dbReference>
<dbReference type="InterPro" id="IPR007867">
    <property type="entry name" value="GMC_OxRtase_C"/>
</dbReference>
<feature type="binding site" evidence="7">
    <location>
        <position position="216"/>
    </location>
    <ligand>
        <name>FAD</name>
        <dbReference type="ChEBI" id="CHEBI:57692"/>
    </ligand>
</feature>
<dbReference type="PROSITE" id="PS00623">
    <property type="entry name" value="GMC_OXRED_1"/>
    <property type="match status" value="1"/>
</dbReference>
<evidence type="ECO:0000256" key="1">
    <source>
        <dbReference type="ARBA" id="ARBA00001974"/>
    </source>
</evidence>
<keyword evidence="6" id="KW-0560">Oxidoreductase</keyword>
<accession>A0AAV5AD88</accession>
<feature type="domain" description="Glucose-methanol-choline oxidoreductase N-terminal" evidence="9">
    <location>
        <begin position="102"/>
        <end position="125"/>
    </location>
</feature>
<dbReference type="PIRSF" id="PIRSF000137">
    <property type="entry name" value="Alcohol_oxidase"/>
    <property type="match status" value="1"/>
</dbReference>
<organism evidence="11 12">
    <name type="scientific">Clathrus columnatus</name>
    <dbReference type="NCBI Taxonomy" id="1419009"/>
    <lineage>
        <taxon>Eukaryota</taxon>
        <taxon>Fungi</taxon>
        <taxon>Dikarya</taxon>
        <taxon>Basidiomycota</taxon>
        <taxon>Agaricomycotina</taxon>
        <taxon>Agaricomycetes</taxon>
        <taxon>Phallomycetidae</taxon>
        <taxon>Phallales</taxon>
        <taxon>Clathraceae</taxon>
        <taxon>Clathrus</taxon>
    </lineage>
</organism>
<dbReference type="InterPro" id="IPR036188">
    <property type="entry name" value="FAD/NAD-bd_sf"/>
</dbReference>
<evidence type="ECO:0000256" key="5">
    <source>
        <dbReference type="ARBA" id="ARBA00022827"/>
    </source>
</evidence>
<evidence type="ECO:0000256" key="7">
    <source>
        <dbReference type="PIRSR" id="PIRSR000137-2"/>
    </source>
</evidence>